<dbReference type="AlphaFoldDB" id="A0A7W7ZCD0"/>
<sequence>MHIQRRSFLRYISLAAAGSAAGIGPFGALNAFAQSTSSDYKALVCIQLDGGNDGNNLLVPTDSAGYQNYAKLRGPLSLAQGSLLPMNGLSYGMNGNLPGIQSLFNSGHAAVLANVGTLVAPTTRQQYISGTAVTPHNLFSHIDQETLWQNSAQNVTSSTGWGGRIADLLQGGNSAAKYPVVTSVTGSHVFCNGVSTSYASVIPGNTGNVLCTEKSGCDIRLQAAQDLLTFNSGLTLVQADDTLTQNAYNYSKVLQDAVSSAQPISTVFPTGPVTSLAAQLKQIAQIIQVRSALGTGRQIFFATQTGYDLHADQVSLHPSLLQDMNAAISAFYQATVELGVSEQVTTFTTSDFGRALQPNSATGSDHAWGGHHIIVGGAVKGGKLYGTYPTLALGGPDDAGVNGRWIPTTSVAQYAATLASWFGVADGNLNSVLPTLENFQTRNLGFI</sequence>
<dbReference type="PANTHER" id="PTHR43737:SF1">
    <property type="entry name" value="DUF1501 DOMAIN-CONTAINING PROTEIN"/>
    <property type="match status" value="1"/>
</dbReference>
<organism evidence="1 2">
    <name type="scientific">Granulicella aggregans</name>
    <dbReference type="NCBI Taxonomy" id="474949"/>
    <lineage>
        <taxon>Bacteria</taxon>
        <taxon>Pseudomonadati</taxon>
        <taxon>Acidobacteriota</taxon>
        <taxon>Terriglobia</taxon>
        <taxon>Terriglobales</taxon>
        <taxon>Acidobacteriaceae</taxon>
        <taxon>Granulicella</taxon>
    </lineage>
</organism>
<dbReference type="RefSeq" id="WP_184215700.1">
    <property type="nucleotide sequence ID" value="NZ_JACHIP010000002.1"/>
</dbReference>
<proteinExistence type="predicted"/>
<dbReference type="Proteomes" id="UP000540989">
    <property type="component" value="Unassembled WGS sequence"/>
</dbReference>
<keyword evidence="2" id="KW-1185">Reference proteome</keyword>
<protein>
    <submittedName>
        <fullName evidence="1">Uncharacterized protein (DUF1501 family)</fullName>
    </submittedName>
</protein>
<accession>A0A7W7ZCD0</accession>
<dbReference type="InterPro" id="IPR010869">
    <property type="entry name" value="DUF1501"/>
</dbReference>
<gene>
    <name evidence="1" type="ORF">HDF16_001847</name>
</gene>
<comment type="caution">
    <text evidence="1">The sequence shown here is derived from an EMBL/GenBank/DDBJ whole genome shotgun (WGS) entry which is preliminary data.</text>
</comment>
<name>A0A7W7ZCD0_9BACT</name>
<dbReference type="InterPro" id="IPR006311">
    <property type="entry name" value="TAT_signal"/>
</dbReference>
<dbReference type="EMBL" id="JACHIP010000002">
    <property type="protein sequence ID" value="MBB5057162.1"/>
    <property type="molecule type" value="Genomic_DNA"/>
</dbReference>
<evidence type="ECO:0000313" key="1">
    <source>
        <dbReference type="EMBL" id="MBB5057162.1"/>
    </source>
</evidence>
<dbReference type="PROSITE" id="PS51318">
    <property type="entry name" value="TAT"/>
    <property type="match status" value="1"/>
</dbReference>
<dbReference type="Pfam" id="PF07394">
    <property type="entry name" value="DUF1501"/>
    <property type="match status" value="1"/>
</dbReference>
<evidence type="ECO:0000313" key="2">
    <source>
        <dbReference type="Proteomes" id="UP000540989"/>
    </source>
</evidence>
<dbReference type="PANTHER" id="PTHR43737">
    <property type="entry name" value="BLL7424 PROTEIN"/>
    <property type="match status" value="1"/>
</dbReference>
<reference evidence="1 2" key="1">
    <citation type="submission" date="2020-08" db="EMBL/GenBank/DDBJ databases">
        <title>Genomic Encyclopedia of Type Strains, Phase IV (KMG-V): Genome sequencing to study the core and pangenomes of soil and plant-associated prokaryotes.</title>
        <authorList>
            <person name="Whitman W."/>
        </authorList>
    </citation>
    <scope>NUCLEOTIDE SEQUENCE [LARGE SCALE GENOMIC DNA]</scope>
    <source>
        <strain evidence="1 2">M8UP14</strain>
    </source>
</reference>